<dbReference type="InterPro" id="IPR020556">
    <property type="entry name" value="Amidase_CS"/>
</dbReference>
<organism evidence="3 4">
    <name type="scientific">Xenorhabdus thuongxuanensis</name>
    <dbReference type="NCBI Taxonomy" id="1873484"/>
    <lineage>
        <taxon>Bacteria</taxon>
        <taxon>Pseudomonadati</taxon>
        <taxon>Pseudomonadota</taxon>
        <taxon>Gammaproteobacteria</taxon>
        <taxon>Enterobacterales</taxon>
        <taxon>Morganellaceae</taxon>
        <taxon>Xenorhabdus</taxon>
    </lineage>
</organism>
<dbReference type="Pfam" id="PF01425">
    <property type="entry name" value="Amidase"/>
    <property type="match status" value="1"/>
</dbReference>
<dbReference type="AlphaFoldDB" id="A0A1Q5TU41"/>
<reference evidence="3 4" key="1">
    <citation type="submission" date="2016-09" db="EMBL/GenBank/DDBJ databases">
        <title>Xenorhabdus thuongxuanensis sp. nov. and Xenorhabdus eapokensis sp. nov., isolated from Steinernema species.</title>
        <authorList>
            <person name="Kaempfer P."/>
            <person name="Tobias N.J."/>
            <person name="Phan Ke L."/>
            <person name="Bode H.B."/>
            <person name="Glaeser S.P."/>
        </authorList>
    </citation>
    <scope>NUCLEOTIDE SEQUENCE [LARGE SCALE GENOMIC DNA]</scope>
    <source>
        <strain evidence="3 4">30TX1</strain>
    </source>
</reference>
<dbReference type="PANTHER" id="PTHR11895">
    <property type="entry name" value="TRANSAMIDASE"/>
    <property type="match status" value="1"/>
</dbReference>
<dbReference type="EMBL" id="MKGR01000024">
    <property type="protein sequence ID" value="OKP03713.1"/>
    <property type="molecule type" value="Genomic_DNA"/>
</dbReference>
<evidence type="ECO:0000256" key="1">
    <source>
        <dbReference type="ARBA" id="ARBA00009199"/>
    </source>
</evidence>
<dbReference type="RefSeq" id="WP_074020899.1">
    <property type="nucleotide sequence ID" value="NZ_CAWMWP010000048.1"/>
</dbReference>
<comment type="similarity">
    <text evidence="1">Belongs to the amidase family.</text>
</comment>
<evidence type="ECO:0000313" key="3">
    <source>
        <dbReference type="EMBL" id="OKP03713.1"/>
    </source>
</evidence>
<dbReference type="InterPro" id="IPR023631">
    <property type="entry name" value="Amidase_dom"/>
</dbReference>
<dbReference type="GO" id="GO:0003824">
    <property type="term" value="F:catalytic activity"/>
    <property type="evidence" value="ECO:0007669"/>
    <property type="project" value="InterPro"/>
</dbReference>
<comment type="caution">
    <text evidence="3">The sequence shown here is derived from an EMBL/GenBank/DDBJ whole genome shotgun (WGS) entry which is preliminary data.</text>
</comment>
<feature type="domain" description="Amidase" evidence="2">
    <location>
        <begin position="27"/>
        <end position="464"/>
    </location>
</feature>
<dbReference type="PROSITE" id="PS00571">
    <property type="entry name" value="AMIDASES"/>
    <property type="match status" value="1"/>
</dbReference>
<sequence length="486" mass="52835">MKHEDYIQHDGLSLGELVRESKITPEELLDAAITQMERVQPTINAVCWPELDLARDQARQMHQTLQSNKETFKGQFLGVPMLLKDMGMTAEGFTLTNGSRLFKGYKSNQDNELALRLRKAGFNFFGRSTTPEFGANCTTEALVYGAPTRNPWNTELSSGGSSGGAAAAVAAGILPVAHASDGGGSIRIPASCCGLFGLKPTRMRNPTGPIVGEGWGGLGVEHVISRSVRDSAAVLDATHGRDIGAPYCAPIFTGRYQDLNETELQPLRIGLVTKSPSGLPVHTDCLAAVEDAAKLCETLGHHIIPTELPDINYADFGHAMRLIVAAGIAQVVRTGCAMHNTAPNLDLLEISIFTAMDFAQKHSAVDYADAVALIHQIGRKLGFFIQNYDVLLTPTLTSPPVEIGRYAANRDYVTHRSDTLQFTTFLPYFNASGQPAMSVPLYWNKDNLPIGVQFAADAGREDLLFQLAFQLEQARSWFDRLSPLAF</sequence>
<dbReference type="Gene3D" id="3.90.1300.10">
    <property type="entry name" value="Amidase signature (AS) domain"/>
    <property type="match status" value="1"/>
</dbReference>
<protein>
    <submittedName>
        <fullName evidence="3">Amidase</fullName>
    </submittedName>
</protein>
<name>A0A1Q5TU41_9GAMM</name>
<evidence type="ECO:0000259" key="2">
    <source>
        <dbReference type="Pfam" id="PF01425"/>
    </source>
</evidence>
<gene>
    <name evidence="3" type="ORF">Xentx_02860</name>
</gene>
<proteinExistence type="inferred from homology"/>
<dbReference type="PANTHER" id="PTHR11895:SF7">
    <property type="entry name" value="GLUTAMYL-TRNA(GLN) AMIDOTRANSFERASE SUBUNIT A, MITOCHONDRIAL"/>
    <property type="match status" value="1"/>
</dbReference>
<dbReference type="OrthoDB" id="9811471at2"/>
<dbReference type="InterPro" id="IPR000120">
    <property type="entry name" value="Amidase"/>
</dbReference>
<dbReference type="SUPFAM" id="SSF75304">
    <property type="entry name" value="Amidase signature (AS) enzymes"/>
    <property type="match status" value="1"/>
</dbReference>
<keyword evidence="4" id="KW-1185">Reference proteome</keyword>
<evidence type="ECO:0000313" key="4">
    <source>
        <dbReference type="Proteomes" id="UP000186277"/>
    </source>
</evidence>
<dbReference type="Proteomes" id="UP000186277">
    <property type="component" value="Unassembled WGS sequence"/>
</dbReference>
<dbReference type="InterPro" id="IPR036928">
    <property type="entry name" value="AS_sf"/>
</dbReference>
<accession>A0A1Q5TU41</accession>